<evidence type="ECO:0000313" key="7">
    <source>
        <dbReference type="EMBL" id="JAC97382.1"/>
    </source>
</evidence>
<dbReference type="InterPro" id="IPR003902">
    <property type="entry name" value="Tscrpt_reg_GCM"/>
</dbReference>
<keyword evidence="2" id="KW-0805">Transcription regulation</keyword>
<dbReference type="GeneID" id="105219974"/>
<dbReference type="GO" id="GO:0005634">
    <property type="term" value="C:nucleus"/>
    <property type="evidence" value="ECO:0007669"/>
    <property type="project" value="TreeGrafter"/>
</dbReference>
<evidence type="ECO:0000259" key="6">
    <source>
        <dbReference type="PROSITE" id="PS50807"/>
    </source>
</evidence>
<dbReference type="SUPFAM" id="SSF90073">
    <property type="entry name" value="GCM domain"/>
    <property type="match status" value="1"/>
</dbReference>
<evidence type="ECO:0000256" key="2">
    <source>
        <dbReference type="ARBA" id="ARBA00023015"/>
    </source>
</evidence>
<evidence type="ECO:0000256" key="4">
    <source>
        <dbReference type="ARBA" id="ARBA00023163"/>
    </source>
</evidence>
<dbReference type="InterPro" id="IPR043020">
    <property type="entry name" value="GCM_large"/>
</dbReference>
<gene>
    <name evidence="7" type="primary">gcm</name>
    <name evidence="7" type="ORF">g.57954</name>
</gene>
<dbReference type="OrthoDB" id="6241117at2759"/>
<dbReference type="InterPro" id="IPR043021">
    <property type="entry name" value="GCM_small"/>
</dbReference>
<dbReference type="Pfam" id="PF03615">
    <property type="entry name" value="GCM"/>
    <property type="match status" value="1"/>
</dbReference>
<keyword evidence="1" id="KW-0217">Developmental protein</keyword>
<dbReference type="GO" id="GO:0042063">
    <property type="term" value="P:gliogenesis"/>
    <property type="evidence" value="ECO:0007669"/>
    <property type="project" value="TreeGrafter"/>
</dbReference>
<dbReference type="CTD" id="34277"/>
<dbReference type="PROSITE" id="PS50807">
    <property type="entry name" value="GCM"/>
    <property type="match status" value="1"/>
</dbReference>
<reference evidence="7" key="2">
    <citation type="journal article" date="2015" name="Gigascience">
        <title>Reconstructing a comprehensive transcriptome assembly of a white-pupal translocated strain of the pest fruit fly Bactrocera cucurbitae.</title>
        <authorList>
            <person name="Sim S.B."/>
            <person name="Calla B."/>
            <person name="Hall B."/>
            <person name="DeRego T."/>
            <person name="Geib S.M."/>
        </authorList>
    </citation>
    <scope>NUCLEOTIDE SEQUENCE</scope>
</reference>
<organism evidence="7">
    <name type="scientific">Zeugodacus cucurbitae</name>
    <name type="common">Melon fruit fly</name>
    <name type="synonym">Bactrocera cucurbitae</name>
    <dbReference type="NCBI Taxonomy" id="28588"/>
    <lineage>
        <taxon>Eukaryota</taxon>
        <taxon>Metazoa</taxon>
        <taxon>Ecdysozoa</taxon>
        <taxon>Arthropoda</taxon>
        <taxon>Hexapoda</taxon>
        <taxon>Insecta</taxon>
        <taxon>Pterygota</taxon>
        <taxon>Neoptera</taxon>
        <taxon>Endopterygota</taxon>
        <taxon>Diptera</taxon>
        <taxon>Brachycera</taxon>
        <taxon>Muscomorpha</taxon>
        <taxon>Tephritoidea</taxon>
        <taxon>Tephritidae</taxon>
        <taxon>Zeugodacus</taxon>
        <taxon>Zeugodacus</taxon>
    </lineage>
</organism>
<dbReference type="InterPro" id="IPR039791">
    <property type="entry name" value="GCM"/>
</dbReference>
<keyword evidence="4" id="KW-0804">Transcription</keyword>
<evidence type="ECO:0000256" key="3">
    <source>
        <dbReference type="ARBA" id="ARBA00023125"/>
    </source>
</evidence>
<dbReference type="GO" id="GO:0001228">
    <property type="term" value="F:DNA-binding transcription activator activity, RNA polymerase II-specific"/>
    <property type="evidence" value="ECO:0007669"/>
    <property type="project" value="InterPro"/>
</dbReference>
<dbReference type="PANTHER" id="PTHR12414:SF8">
    <property type="entry name" value="TRANSCRIPTION FACTOR GLIAL CELLS MISSING-RELATED"/>
    <property type="match status" value="1"/>
</dbReference>
<reference evidence="7" key="1">
    <citation type="submission" date="2014-11" db="EMBL/GenBank/DDBJ databases">
        <authorList>
            <person name="Geib S."/>
        </authorList>
    </citation>
    <scope>NUCLEOTIDE SEQUENCE</scope>
</reference>
<dbReference type="AlphaFoldDB" id="A0A0A1WG63"/>
<name>A0A0A1WG63_ZEUCU</name>
<accession>A0A0A1WG63</accession>
<dbReference type="Gene3D" id="3.30.70.3530">
    <property type="entry name" value="GCM motif"/>
    <property type="match status" value="1"/>
</dbReference>
<protein>
    <submittedName>
        <fullName evidence="7">Transcription factor glial cells missing</fullName>
    </submittedName>
</protein>
<keyword evidence="5" id="KW-0539">Nucleus</keyword>
<sequence>MIKNNKLLAQYHTPSPAPLKLRTEISWDINDVIIPVVNEFDEFDEWVDGHRRLVYSATNEDAKKHSSGWAMRNTNNHNINILKKSCLGVLYCTAKCKLPNGSNINLRPAICDKARRKQQGRQCPNRNCSGRLEIQPCKGHCGYPVTHFWRRANNVIFFQAKGTHDHPKPEAKGSTEARRLFGSSRRIRNTSIMLTHGKITRSNKHRCTNNYLKHPQHDMHTVEEAKNITNYCSIYESCHSVVPLSQKQENLEQSRLLTPESTPFMSSNLCFNTTTFADNSNFNQTAAPSNFHRHENTFTMLENCPPSSAKKSSVSLYYSPSMQCQQLQNMTNKSKVIELNSAGETQFHTPLYHEPLRINENYDDTSSVTSSSGYNSDDYYYPCFVPCSTSSSSLTLAGNQRQELARSVAYFAAQTTEIYNTVFEPVSMQQIQIPHVSRDLHFDFVEEYQNTNSYEKNIENLQTQYQHSTFESNTNSEFYYCNSGNDNAWNFCI</sequence>
<dbReference type="GO" id="GO:0000978">
    <property type="term" value="F:RNA polymerase II cis-regulatory region sequence-specific DNA binding"/>
    <property type="evidence" value="ECO:0007669"/>
    <property type="project" value="TreeGrafter"/>
</dbReference>
<dbReference type="Gene3D" id="2.20.25.670">
    <property type="entry name" value="GCM domain, large subdomain"/>
    <property type="match status" value="1"/>
</dbReference>
<feature type="domain" description="GCM" evidence="6">
    <location>
        <begin position="25"/>
        <end position="181"/>
    </location>
</feature>
<proteinExistence type="predicted"/>
<evidence type="ECO:0000256" key="5">
    <source>
        <dbReference type="ARBA" id="ARBA00023242"/>
    </source>
</evidence>
<dbReference type="EMBL" id="GBXI01016909">
    <property type="protein sequence ID" value="JAC97382.1"/>
    <property type="molecule type" value="Transcribed_RNA"/>
</dbReference>
<evidence type="ECO:0000256" key="1">
    <source>
        <dbReference type="ARBA" id="ARBA00022473"/>
    </source>
</evidence>
<dbReference type="PANTHER" id="PTHR12414">
    <property type="entry name" value="GLIAL CELLS MISSING RELATED/GLIDE"/>
    <property type="match status" value="1"/>
</dbReference>
<dbReference type="InterPro" id="IPR036115">
    <property type="entry name" value="GCM_dom_sf"/>
</dbReference>
<keyword evidence="3" id="KW-0238">DNA-binding</keyword>